<dbReference type="KEGG" id="eaj:Q3M24_07230"/>
<protein>
    <recommendedName>
        <fullName evidence="2">Alpha/beta hydrolase</fullName>
    </recommendedName>
</protein>
<sequence>MQNKFYLLGYIALFFLSGCTGLPLNSNDYPVPKEISKGTKEYNDMIKKHEKEIKNHVIAIGRDGDLRSPLTGKEMPSSQYEDDYFINIVENIKEYVRKKTGGAPELLIYIHGGLNSEGGALQRALNNYQLIKNSGKYPIFINWRSGPATTYLAHLWRIRQGEKSDTALMTSPVYLATDVGKSIINAPKAWLVSGEHLIRSLNKDKITTDLDSQIKFHNDSHPDLVTLTEGKGRSNFFRHLQWAATSPFKIVTTPFTYTMSKPAWDIMLRRTNTLFYTPCDLKKTPKDSHCDISPEMEGNEKSSAGIELKSGNGALYRFLSALEQDDEASKVKITLIGHSMGAIVVNDIINLGLNLTYKNIVHMASADSIENFLNKVVPYIDCSLEKNKESACNNGVPVKFYSLYLHPDNENREVSAEGFTPSGSLLTWIDGMFTIPKTVLDKRSGRWDNMTRAIELIPPVGERSEKQNDIKEQMSFTIFNTEERKAYSPDGLSKLGINIAPQDYGKNGKVKCLYSTAQKHGDFGDLPFWLQEVWEGSHPTAQGVCK</sequence>
<reference evidence="1" key="1">
    <citation type="journal article" date="2024" name="Syst. Appl. Microbiol.">
        <title>First single-strain enrichments of Electrothrix cable bacteria, description of E. aestuarii sp. nov. and E. rattekaaiensis sp. nov., and proposal of a cable bacteria taxonomy following the rules of the SeqCode.</title>
        <authorList>
            <person name="Plum-Jensen L.E."/>
            <person name="Schramm A."/>
            <person name="Marshall I.P.G."/>
        </authorList>
    </citation>
    <scope>NUCLEOTIDE SEQUENCE</scope>
    <source>
        <strain evidence="1">Rat1</strain>
    </source>
</reference>
<organism evidence="1">
    <name type="scientific">Candidatus Electrothrix aestuarii</name>
    <dbReference type="NCBI Taxonomy" id="3062594"/>
    <lineage>
        <taxon>Bacteria</taxon>
        <taxon>Pseudomonadati</taxon>
        <taxon>Thermodesulfobacteriota</taxon>
        <taxon>Desulfobulbia</taxon>
        <taxon>Desulfobulbales</taxon>
        <taxon>Desulfobulbaceae</taxon>
        <taxon>Candidatus Electrothrix</taxon>
    </lineage>
</organism>
<reference evidence="1" key="2">
    <citation type="submission" date="2024-06" db="EMBL/GenBank/DDBJ databases">
        <authorList>
            <person name="Plum-Jensen L.E."/>
            <person name="Schramm A."/>
            <person name="Marshall I.P.G."/>
        </authorList>
    </citation>
    <scope>NUCLEOTIDE SEQUENCE</scope>
    <source>
        <strain evidence="1">Rat1</strain>
    </source>
</reference>
<name>A0AAU8LZ75_9BACT</name>
<evidence type="ECO:0008006" key="2">
    <source>
        <dbReference type="Google" id="ProtNLM"/>
    </source>
</evidence>
<accession>A0AAU8LZ75</accession>
<gene>
    <name evidence="1" type="ORF">Q3M24_07230</name>
</gene>
<dbReference type="PROSITE" id="PS51257">
    <property type="entry name" value="PROKAR_LIPOPROTEIN"/>
    <property type="match status" value="1"/>
</dbReference>
<dbReference type="AlphaFoldDB" id="A0AAU8LZ75"/>
<proteinExistence type="predicted"/>
<dbReference type="EMBL" id="CP159373">
    <property type="protein sequence ID" value="XCN74529.1"/>
    <property type="molecule type" value="Genomic_DNA"/>
</dbReference>
<evidence type="ECO:0000313" key="1">
    <source>
        <dbReference type="EMBL" id="XCN74529.1"/>
    </source>
</evidence>